<comment type="caution">
    <text evidence="8">The sequence shown here is derived from an EMBL/GenBank/DDBJ whole genome shotgun (WGS) entry which is preliminary data.</text>
</comment>
<evidence type="ECO:0000259" key="7">
    <source>
        <dbReference type="Pfam" id="PF07992"/>
    </source>
</evidence>
<keyword evidence="6" id="KW-0560">Oxidoreductase</keyword>
<dbReference type="PANTHER" id="PTHR43098:SF2">
    <property type="entry name" value="FAD-BINDING MONOOXYGENASE AUSB-RELATED"/>
    <property type="match status" value="1"/>
</dbReference>
<keyword evidence="4" id="KW-0274">FAD</keyword>
<dbReference type="SUPFAM" id="SSF51905">
    <property type="entry name" value="FAD/NAD(P)-binding domain"/>
    <property type="match status" value="1"/>
</dbReference>
<reference evidence="8" key="1">
    <citation type="submission" date="2021-03" db="EMBL/GenBank/DDBJ databases">
        <title>Comparative genomics and phylogenomic investigation of the class Geoglossomycetes provide insights into ecological specialization and systematics.</title>
        <authorList>
            <person name="Melie T."/>
            <person name="Pirro S."/>
            <person name="Miller A.N."/>
            <person name="Quandt A."/>
        </authorList>
    </citation>
    <scope>NUCLEOTIDE SEQUENCE</scope>
    <source>
        <strain evidence="8">GBOQ0MN5Z8</strain>
    </source>
</reference>
<proteinExistence type="inferred from homology"/>
<organism evidence="8 9">
    <name type="scientific">Glutinoglossum americanum</name>
    <dbReference type="NCBI Taxonomy" id="1670608"/>
    <lineage>
        <taxon>Eukaryota</taxon>
        <taxon>Fungi</taxon>
        <taxon>Dikarya</taxon>
        <taxon>Ascomycota</taxon>
        <taxon>Pezizomycotina</taxon>
        <taxon>Geoglossomycetes</taxon>
        <taxon>Geoglossales</taxon>
        <taxon>Geoglossaceae</taxon>
        <taxon>Glutinoglossum</taxon>
    </lineage>
</organism>
<name>A0A9P8L0A6_9PEZI</name>
<dbReference type="GO" id="GO:0016491">
    <property type="term" value="F:oxidoreductase activity"/>
    <property type="evidence" value="ECO:0007669"/>
    <property type="project" value="UniProtKB-KW"/>
</dbReference>
<dbReference type="InterPro" id="IPR023753">
    <property type="entry name" value="FAD/NAD-binding_dom"/>
</dbReference>
<accession>A0A9P8L0A6</accession>
<evidence type="ECO:0000256" key="5">
    <source>
        <dbReference type="ARBA" id="ARBA00022857"/>
    </source>
</evidence>
<dbReference type="OrthoDB" id="66881at2759"/>
<comment type="similarity">
    <text evidence="2">Belongs to the FAD-binding monooxygenase family.</text>
</comment>
<evidence type="ECO:0000256" key="2">
    <source>
        <dbReference type="ARBA" id="ARBA00010139"/>
    </source>
</evidence>
<evidence type="ECO:0000256" key="3">
    <source>
        <dbReference type="ARBA" id="ARBA00022630"/>
    </source>
</evidence>
<comment type="cofactor">
    <cofactor evidence="1">
        <name>FAD</name>
        <dbReference type="ChEBI" id="CHEBI:57692"/>
    </cofactor>
</comment>
<dbReference type="Gene3D" id="3.50.50.60">
    <property type="entry name" value="FAD/NAD(P)-binding domain"/>
    <property type="match status" value="2"/>
</dbReference>
<protein>
    <recommendedName>
        <fullName evidence="7">FAD/NAD(P)-binding domain-containing protein</fullName>
    </recommendedName>
</protein>
<dbReference type="Proteomes" id="UP000698800">
    <property type="component" value="Unassembled WGS sequence"/>
</dbReference>
<evidence type="ECO:0000256" key="4">
    <source>
        <dbReference type="ARBA" id="ARBA00022827"/>
    </source>
</evidence>
<feature type="domain" description="FAD/NAD(P)-binding" evidence="7">
    <location>
        <begin position="75"/>
        <end position="296"/>
    </location>
</feature>
<evidence type="ECO:0000313" key="8">
    <source>
        <dbReference type="EMBL" id="KAH0534210.1"/>
    </source>
</evidence>
<dbReference type="Pfam" id="PF07992">
    <property type="entry name" value="Pyr_redox_2"/>
    <property type="match status" value="1"/>
</dbReference>
<dbReference type="InterPro" id="IPR050775">
    <property type="entry name" value="FAD-binding_Monooxygenases"/>
</dbReference>
<dbReference type="InterPro" id="IPR036188">
    <property type="entry name" value="FAD/NAD-bd_sf"/>
</dbReference>
<dbReference type="EMBL" id="JAGHQL010000259">
    <property type="protein sequence ID" value="KAH0534210.1"/>
    <property type="molecule type" value="Genomic_DNA"/>
</dbReference>
<keyword evidence="3" id="KW-0285">Flavoprotein</keyword>
<gene>
    <name evidence="8" type="ORF">FGG08_007198</name>
</gene>
<evidence type="ECO:0000313" key="9">
    <source>
        <dbReference type="Proteomes" id="UP000698800"/>
    </source>
</evidence>
<evidence type="ECO:0000256" key="1">
    <source>
        <dbReference type="ARBA" id="ARBA00001974"/>
    </source>
</evidence>
<sequence>MSSDAESANPALAAAFAVQVQQKYAQEREKRLRADGNEQYIDLSYSDKFKHFRDDPWVDPDAPPAGANVPSGSRYKVLILGAGFGGLLSAVRLIEAGIDVNDIRLVDTAGGFGGTWYWNRFPGLMCDVESYIYMPLLEETGYMPKHRYSYGPELRGYANLIAEKWNLADKALFQTEVRHLGWDDTTKEWVVNLTQMPKGGEEREFEVQSQFVILASGVLNHPKIPKIPGLEEFQGHSFHTSRWDYAYTGGSPTNPSLEKLKDKRVGIIGTGATAIQAIPQLAKWAKHLYVFQRTPSSIDVRDQRPTDEQWWSEEVQGQRGWQRKRNLNFAAQFVDTGPKPEDNLVNDGWSKFDSYSAQVGSPTLVTMETMAQHIAALHALDLPRQERIRARVDAIIDDKAVAAKLKAWYPGWCKRPCFHDDYLIAFNQPNVTLVDTDGRGIDALTPAGVRAAGAEFPLDVLIFSTGFRSPTLGSSAGKANLTVIGRGGQSLEDKWTQGVSTLHGVLSRGFPNLFFPGLSQSGVTANYTFIMDSLARHVAFILAATKAQAATGQRVAVEPSPEAEQAWTMQILARAISFAGMSGCTPNYINRECELDRGSNEEQMRTAQSAPWGDGFASYLDVIEGWRAKGDLEGVVITAV</sequence>
<keyword evidence="5" id="KW-0521">NADP</keyword>
<dbReference type="AlphaFoldDB" id="A0A9P8L0A6"/>
<evidence type="ECO:0000256" key="6">
    <source>
        <dbReference type="ARBA" id="ARBA00023002"/>
    </source>
</evidence>
<keyword evidence="9" id="KW-1185">Reference proteome</keyword>
<dbReference type="PANTHER" id="PTHR43098">
    <property type="entry name" value="L-ORNITHINE N(5)-MONOOXYGENASE-RELATED"/>
    <property type="match status" value="1"/>
</dbReference>